<accession>A0AAD8J836</accession>
<dbReference type="SUPFAM" id="SSF54719">
    <property type="entry name" value="Fe,Mn superoxide dismutase (SOD), C-terminal domain"/>
    <property type="match status" value="2"/>
</dbReference>
<evidence type="ECO:0000256" key="5">
    <source>
        <dbReference type="RuleBase" id="RU000414"/>
    </source>
</evidence>
<dbReference type="Proteomes" id="UP001237642">
    <property type="component" value="Unassembled WGS sequence"/>
</dbReference>
<evidence type="ECO:0000259" key="6">
    <source>
        <dbReference type="Pfam" id="PF00081"/>
    </source>
</evidence>
<evidence type="ECO:0000313" key="8">
    <source>
        <dbReference type="EMBL" id="KAK1399038.1"/>
    </source>
</evidence>
<dbReference type="Gene3D" id="3.55.40.20">
    <property type="entry name" value="Iron/manganese superoxide dismutase, C-terminal domain"/>
    <property type="match status" value="2"/>
</dbReference>
<dbReference type="PANTHER" id="PTHR11404:SF6">
    <property type="entry name" value="SUPEROXIDE DISMUTASE [MN], MITOCHONDRIAL"/>
    <property type="match status" value="1"/>
</dbReference>
<dbReference type="EC" id="1.15.1.1" evidence="2 5"/>
<dbReference type="InterPro" id="IPR019831">
    <property type="entry name" value="Mn/Fe_SOD_N"/>
</dbReference>
<organism evidence="8 9">
    <name type="scientific">Heracleum sosnowskyi</name>
    <dbReference type="NCBI Taxonomy" id="360622"/>
    <lineage>
        <taxon>Eukaryota</taxon>
        <taxon>Viridiplantae</taxon>
        <taxon>Streptophyta</taxon>
        <taxon>Embryophyta</taxon>
        <taxon>Tracheophyta</taxon>
        <taxon>Spermatophyta</taxon>
        <taxon>Magnoliopsida</taxon>
        <taxon>eudicotyledons</taxon>
        <taxon>Gunneridae</taxon>
        <taxon>Pentapetalae</taxon>
        <taxon>asterids</taxon>
        <taxon>campanulids</taxon>
        <taxon>Apiales</taxon>
        <taxon>Apiaceae</taxon>
        <taxon>Apioideae</taxon>
        <taxon>apioid superclade</taxon>
        <taxon>Tordylieae</taxon>
        <taxon>Tordyliinae</taxon>
        <taxon>Heracleum</taxon>
    </lineage>
</organism>
<evidence type="ECO:0000256" key="2">
    <source>
        <dbReference type="ARBA" id="ARBA00012682"/>
    </source>
</evidence>
<evidence type="ECO:0000256" key="3">
    <source>
        <dbReference type="ARBA" id="ARBA00022723"/>
    </source>
</evidence>
<dbReference type="InterPro" id="IPR019832">
    <property type="entry name" value="Mn/Fe_SOD_C"/>
</dbReference>
<dbReference type="InterPro" id="IPR036314">
    <property type="entry name" value="SOD_C_sf"/>
</dbReference>
<evidence type="ECO:0000256" key="4">
    <source>
        <dbReference type="ARBA" id="ARBA00023002"/>
    </source>
</evidence>
<keyword evidence="4 5" id="KW-0560">Oxidoreductase</keyword>
<name>A0AAD8J836_9APIA</name>
<feature type="domain" description="Manganese/iron superoxide dismutase N-terminal" evidence="6">
    <location>
        <begin position="134"/>
        <end position="172"/>
    </location>
</feature>
<reference evidence="8" key="2">
    <citation type="submission" date="2023-05" db="EMBL/GenBank/DDBJ databases">
        <authorList>
            <person name="Schelkunov M.I."/>
        </authorList>
    </citation>
    <scope>NUCLEOTIDE SEQUENCE</scope>
    <source>
        <strain evidence="8">Hsosn_3</strain>
        <tissue evidence="8">Leaf</tissue>
    </source>
</reference>
<dbReference type="AlphaFoldDB" id="A0AAD8J836"/>
<comment type="function">
    <text evidence="5">Destroys radicals which are normally produced within the cells and which are toxic to biological systems.</text>
</comment>
<proteinExistence type="inferred from homology"/>
<comment type="caution">
    <text evidence="8">The sequence shown here is derived from an EMBL/GenBank/DDBJ whole genome shotgun (WGS) entry which is preliminary data.</text>
</comment>
<dbReference type="EMBL" id="JAUIZM010000002">
    <property type="protein sequence ID" value="KAK1399038.1"/>
    <property type="molecule type" value="Genomic_DNA"/>
</dbReference>
<dbReference type="InterPro" id="IPR036324">
    <property type="entry name" value="Mn/Fe_SOD_N_sf"/>
</dbReference>
<dbReference type="Pfam" id="PF00081">
    <property type="entry name" value="Sod_Fe_N"/>
    <property type="match status" value="1"/>
</dbReference>
<keyword evidence="3 5" id="KW-0479">Metal-binding</keyword>
<feature type="domain" description="Manganese/iron superoxide dismutase C-terminal" evidence="7">
    <location>
        <begin position="183"/>
        <end position="246"/>
    </location>
</feature>
<evidence type="ECO:0000259" key="7">
    <source>
        <dbReference type="Pfam" id="PF02777"/>
    </source>
</evidence>
<gene>
    <name evidence="8" type="ORF">POM88_008901</name>
</gene>
<dbReference type="PANTHER" id="PTHR11404">
    <property type="entry name" value="SUPEROXIDE DISMUTASE 2"/>
    <property type="match status" value="1"/>
</dbReference>
<keyword evidence="9" id="KW-1185">Reference proteome</keyword>
<sequence>MYLEGGGEPPKGSFGGAIDAQFGSLEALVQKMNGEGTALQGSGWVACLIIRNLWLGLDKELKRLVVETTANQGPNLQNAHSLVSSRNNIEIDRSWKNSQEKEYMWDDVNSRSISYGVNRKSEKDPRLMDDYERMLDAAISKSDSNAISKLHTALRFNGGGHINHSIFWRNLSPVQEGGGEPPKGSFGGAIDAQFGSLEALVQKMNGEGTALQGSGWVACLIIRNLWLGLDKELKRLVVETTANQSRGKAILIFWKY</sequence>
<reference evidence="8" key="1">
    <citation type="submission" date="2023-02" db="EMBL/GenBank/DDBJ databases">
        <title>Genome of toxic invasive species Heracleum sosnowskyi carries increased number of genes despite the absence of recent whole-genome duplications.</title>
        <authorList>
            <person name="Schelkunov M."/>
            <person name="Shtratnikova V."/>
            <person name="Makarenko M."/>
            <person name="Klepikova A."/>
            <person name="Omelchenko D."/>
            <person name="Novikova G."/>
            <person name="Obukhova E."/>
            <person name="Bogdanov V."/>
            <person name="Penin A."/>
            <person name="Logacheva M."/>
        </authorList>
    </citation>
    <scope>NUCLEOTIDE SEQUENCE</scope>
    <source>
        <strain evidence="8">Hsosn_3</strain>
        <tissue evidence="8">Leaf</tissue>
    </source>
</reference>
<evidence type="ECO:0000313" key="9">
    <source>
        <dbReference type="Proteomes" id="UP001237642"/>
    </source>
</evidence>
<evidence type="ECO:0000256" key="1">
    <source>
        <dbReference type="ARBA" id="ARBA00008714"/>
    </source>
</evidence>
<dbReference type="Gene3D" id="1.10.287.990">
    <property type="entry name" value="Fe,Mn superoxide dismutase (SOD) domain"/>
    <property type="match status" value="1"/>
</dbReference>
<protein>
    <recommendedName>
        <fullName evidence="2 5">Superoxide dismutase</fullName>
        <ecNumber evidence="2 5">1.15.1.1</ecNumber>
    </recommendedName>
</protein>
<dbReference type="Pfam" id="PF02777">
    <property type="entry name" value="Sod_Fe_C"/>
    <property type="match status" value="2"/>
</dbReference>
<dbReference type="GO" id="GO:0005739">
    <property type="term" value="C:mitochondrion"/>
    <property type="evidence" value="ECO:0007669"/>
    <property type="project" value="TreeGrafter"/>
</dbReference>
<feature type="domain" description="Manganese/iron superoxide dismutase C-terminal" evidence="7">
    <location>
        <begin position="11"/>
        <end position="79"/>
    </location>
</feature>
<dbReference type="InterPro" id="IPR050265">
    <property type="entry name" value="Fe/Mn_Superoxide_Dismutase"/>
</dbReference>
<comment type="catalytic activity">
    <reaction evidence="5">
        <text>2 superoxide + 2 H(+) = H2O2 + O2</text>
        <dbReference type="Rhea" id="RHEA:20696"/>
        <dbReference type="ChEBI" id="CHEBI:15378"/>
        <dbReference type="ChEBI" id="CHEBI:15379"/>
        <dbReference type="ChEBI" id="CHEBI:16240"/>
        <dbReference type="ChEBI" id="CHEBI:18421"/>
        <dbReference type="EC" id="1.15.1.1"/>
    </reaction>
</comment>
<dbReference type="SUPFAM" id="SSF46609">
    <property type="entry name" value="Fe,Mn superoxide dismutase (SOD), N-terminal domain"/>
    <property type="match status" value="1"/>
</dbReference>
<comment type="similarity">
    <text evidence="1 5">Belongs to the iron/manganese superoxide dismutase family.</text>
</comment>
<dbReference type="GO" id="GO:0004784">
    <property type="term" value="F:superoxide dismutase activity"/>
    <property type="evidence" value="ECO:0007669"/>
    <property type="project" value="UniProtKB-EC"/>
</dbReference>
<dbReference type="GO" id="GO:0030145">
    <property type="term" value="F:manganese ion binding"/>
    <property type="evidence" value="ECO:0007669"/>
    <property type="project" value="TreeGrafter"/>
</dbReference>